<evidence type="ECO:0000256" key="4">
    <source>
        <dbReference type="ARBA" id="ARBA00023163"/>
    </source>
</evidence>
<dbReference type="PANTHER" id="PTHR30537:SF26">
    <property type="entry name" value="GLYCINE CLEAVAGE SYSTEM TRANSCRIPTIONAL ACTIVATOR"/>
    <property type="match status" value="1"/>
</dbReference>
<reference evidence="6 7" key="1">
    <citation type="submission" date="2023-07" db="EMBL/GenBank/DDBJ databases">
        <title>Genomic Encyclopedia of Type Strains, Phase IV (KMG-IV): sequencing the most valuable type-strain genomes for metagenomic binning, comparative biology and taxonomic classification.</title>
        <authorList>
            <person name="Goeker M."/>
        </authorList>
    </citation>
    <scope>NUCLEOTIDE SEQUENCE [LARGE SCALE GENOMIC DNA]</scope>
    <source>
        <strain evidence="6 7">DSM 5896</strain>
    </source>
</reference>
<keyword evidence="2" id="KW-0805">Transcription regulation</keyword>
<dbReference type="Gene3D" id="1.10.10.10">
    <property type="entry name" value="Winged helix-like DNA-binding domain superfamily/Winged helix DNA-binding domain"/>
    <property type="match status" value="1"/>
</dbReference>
<dbReference type="InterPro" id="IPR036390">
    <property type="entry name" value="WH_DNA-bd_sf"/>
</dbReference>
<evidence type="ECO:0000256" key="1">
    <source>
        <dbReference type="ARBA" id="ARBA00009437"/>
    </source>
</evidence>
<accession>A0ABU0F8X4</accession>
<protein>
    <submittedName>
        <fullName evidence="6">LysR family glycine cleavage system transcriptional activator</fullName>
    </submittedName>
</protein>
<name>A0ABU0F8X4_9HYPH</name>
<dbReference type="NCBIfam" id="NF008352">
    <property type="entry name" value="PRK11139.1"/>
    <property type="match status" value="1"/>
</dbReference>
<dbReference type="SUPFAM" id="SSF53850">
    <property type="entry name" value="Periplasmic binding protein-like II"/>
    <property type="match status" value="1"/>
</dbReference>
<dbReference type="Proteomes" id="UP001237448">
    <property type="component" value="Unassembled WGS sequence"/>
</dbReference>
<dbReference type="InterPro" id="IPR058163">
    <property type="entry name" value="LysR-type_TF_proteobact-type"/>
</dbReference>
<dbReference type="InterPro" id="IPR000847">
    <property type="entry name" value="LysR_HTH_N"/>
</dbReference>
<comment type="similarity">
    <text evidence="1">Belongs to the LysR transcriptional regulatory family.</text>
</comment>
<keyword evidence="7" id="KW-1185">Reference proteome</keyword>
<dbReference type="Gene3D" id="3.40.190.10">
    <property type="entry name" value="Periplasmic binding protein-like II"/>
    <property type="match status" value="2"/>
</dbReference>
<organism evidence="6 7">
    <name type="scientific">Labrys monachus</name>
    <dbReference type="NCBI Taxonomy" id="217067"/>
    <lineage>
        <taxon>Bacteria</taxon>
        <taxon>Pseudomonadati</taxon>
        <taxon>Pseudomonadota</taxon>
        <taxon>Alphaproteobacteria</taxon>
        <taxon>Hyphomicrobiales</taxon>
        <taxon>Xanthobacteraceae</taxon>
        <taxon>Labrys</taxon>
    </lineage>
</organism>
<comment type="caution">
    <text evidence="6">The sequence shown here is derived from an EMBL/GenBank/DDBJ whole genome shotgun (WGS) entry which is preliminary data.</text>
</comment>
<sequence length="310" mass="34286">MSRSGIGLGALWTFAVAARHLSFARAATELDVTPAAVSSQIRAFEERLGTRLFFRTSRTMQLTRAGEELLASTGAALRTIDEALRRAAGTTHRETLAVSSGSSFAAKWLVPRLPKFRQKFPDIDMRIDISDTLADFRRDEIDVGIRFGNGAYPGLRSDRLFVEDVFPICSPKLLEGPRPLREPDDLRHFTLIHLDWHAQDDIWPDWRMWLLAAKADKPDPTRGLHFSQSIMALQAAVDGQGVALGNTSLVGDDLAAGRLIRPFDPALKIASDFAYYLVAPRARADKPMIKAFREWMLAEIAQGGVETAAG</sequence>
<dbReference type="EMBL" id="JAUSVK010000001">
    <property type="protein sequence ID" value="MDQ0390827.1"/>
    <property type="molecule type" value="Genomic_DNA"/>
</dbReference>
<dbReference type="InterPro" id="IPR005119">
    <property type="entry name" value="LysR_subst-bd"/>
</dbReference>
<dbReference type="Pfam" id="PF03466">
    <property type="entry name" value="LysR_substrate"/>
    <property type="match status" value="1"/>
</dbReference>
<evidence type="ECO:0000313" key="6">
    <source>
        <dbReference type="EMBL" id="MDQ0390827.1"/>
    </source>
</evidence>
<evidence type="ECO:0000259" key="5">
    <source>
        <dbReference type="PROSITE" id="PS50931"/>
    </source>
</evidence>
<dbReference type="InterPro" id="IPR036388">
    <property type="entry name" value="WH-like_DNA-bd_sf"/>
</dbReference>
<keyword evidence="4" id="KW-0804">Transcription</keyword>
<dbReference type="PANTHER" id="PTHR30537">
    <property type="entry name" value="HTH-TYPE TRANSCRIPTIONAL REGULATOR"/>
    <property type="match status" value="1"/>
</dbReference>
<evidence type="ECO:0000256" key="3">
    <source>
        <dbReference type="ARBA" id="ARBA00023125"/>
    </source>
</evidence>
<gene>
    <name evidence="6" type="ORF">J3R73_000619</name>
</gene>
<proteinExistence type="inferred from homology"/>
<keyword evidence="3" id="KW-0238">DNA-binding</keyword>
<dbReference type="CDD" id="cd08432">
    <property type="entry name" value="PBP2_GcdR_TrpI_HvrB_AmpR_like"/>
    <property type="match status" value="1"/>
</dbReference>
<evidence type="ECO:0000313" key="7">
    <source>
        <dbReference type="Proteomes" id="UP001237448"/>
    </source>
</evidence>
<dbReference type="PROSITE" id="PS50931">
    <property type="entry name" value="HTH_LYSR"/>
    <property type="match status" value="1"/>
</dbReference>
<evidence type="ECO:0000256" key="2">
    <source>
        <dbReference type="ARBA" id="ARBA00023015"/>
    </source>
</evidence>
<dbReference type="Pfam" id="PF00126">
    <property type="entry name" value="HTH_1"/>
    <property type="match status" value="1"/>
</dbReference>
<dbReference type="SUPFAM" id="SSF46785">
    <property type="entry name" value="Winged helix' DNA-binding domain"/>
    <property type="match status" value="1"/>
</dbReference>
<dbReference type="RefSeq" id="WP_307422271.1">
    <property type="nucleotide sequence ID" value="NZ_JAUSVK010000001.1"/>
</dbReference>
<feature type="domain" description="HTH lysR-type" evidence="5">
    <location>
        <begin position="6"/>
        <end position="63"/>
    </location>
</feature>